<dbReference type="Proteomes" id="UP001608902">
    <property type="component" value="Unassembled WGS sequence"/>
</dbReference>
<comment type="catalytic activity">
    <reaction evidence="8">
        <text>a 1,2-diacyl-sn-glycero-3-phosphocholine + H2O = a 1-acyl-sn-glycero-3-phosphocholine + a fatty acid + H(+)</text>
        <dbReference type="Rhea" id="RHEA:15801"/>
        <dbReference type="ChEBI" id="CHEBI:15377"/>
        <dbReference type="ChEBI" id="CHEBI:15378"/>
        <dbReference type="ChEBI" id="CHEBI:28868"/>
        <dbReference type="ChEBI" id="CHEBI:57643"/>
        <dbReference type="ChEBI" id="CHEBI:58168"/>
        <dbReference type="EC" id="3.1.1.4"/>
    </reaction>
</comment>
<dbReference type="PANTHER" id="PTHR11716">
    <property type="entry name" value="PHOSPHOLIPASE A2 FAMILY MEMBER"/>
    <property type="match status" value="1"/>
</dbReference>
<keyword evidence="2 8" id="KW-0964">Secreted</keyword>
<feature type="binding site" evidence="5">
    <location>
        <position position="57"/>
    </location>
    <ligand>
        <name>Ca(2+)</name>
        <dbReference type="ChEBI" id="CHEBI:29108"/>
    </ligand>
</feature>
<feature type="binding site" evidence="5">
    <location>
        <position position="55"/>
    </location>
    <ligand>
        <name>Ca(2+)</name>
        <dbReference type="ChEBI" id="CHEBI:29108"/>
    </ligand>
</feature>
<dbReference type="InterPro" id="IPR033113">
    <property type="entry name" value="PLA2_histidine"/>
</dbReference>
<feature type="disulfide bond" evidence="6">
    <location>
        <begin position="69"/>
        <end position="131"/>
    </location>
</feature>
<dbReference type="CDD" id="cd00125">
    <property type="entry name" value="PLA2c"/>
    <property type="match status" value="1"/>
</dbReference>
<dbReference type="SUPFAM" id="SSF48619">
    <property type="entry name" value="Phospholipase A2, PLA2"/>
    <property type="match status" value="1"/>
</dbReference>
<dbReference type="GO" id="GO:0006629">
    <property type="term" value="P:lipid metabolic process"/>
    <property type="evidence" value="ECO:0007669"/>
    <property type="project" value="UniProtKB-KW"/>
</dbReference>
<dbReference type="EMBL" id="JBGFUD010001044">
    <property type="protein sequence ID" value="MFH4975659.1"/>
    <property type="molecule type" value="Genomic_DNA"/>
</dbReference>
<dbReference type="InterPro" id="IPR001211">
    <property type="entry name" value="PLA2"/>
</dbReference>
<evidence type="ECO:0000256" key="8">
    <source>
        <dbReference type="RuleBase" id="RU361236"/>
    </source>
</evidence>
<organism evidence="10 11">
    <name type="scientific">Gnathostoma spinigerum</name>
    <dbReference type="NCBI Taxonomy" id="75299"/>
    <lineage>
        <taxon>Eukaryota</taxon>
        <taxon>Metazoa</taxon>
        <taxon>Ecdysozoa</taxon>
        <taxon>Nematoda</taxon>
        <taxon>Chromadorea</taxon>
        <taxon>Rhabditida</taxon>
        <taxon>Spirurina</taxon>
        <taxon>Gnathostomatomorpha</taxon>
        <taxon>Gnathostomatoidea</taxon>
        <taxon>Gnathostomatidae</taxon>
        <taxon>Gnathostoma</taxon>
    </lineage>
</organism>
<gene>
    <name evidence="10" type="ORF">AB6A40_002368</name>
</gene>
<dbReference type="EC" id="3.1.1.4" evidence="8"/>
<reference evidence="10 11" key="1">
    <citation type="submission" date="2024-08" db="EMBL/GenBank/DDBJ databases">
        <title>Gnathostoma spinigerum genome.</title>
        <authorList>
            <person name="Gonzalez-Bertolin B."/>
            <person name="Monzon S."/>
            <person name="Zaballos A."/>
            <person name="Jimenez P."/>
            <person name="Dekumyoy P."/>
            <person name="Varona S."/>
            <person name="Cuesta I."/>
            <person name="Sumanam S."/>
            <person name="Adisakwattana P."/>
            <person name="Gasser R.B."/>
            <person name="Hernandez-Gonzalez A."/>
            <person name="Young N.D."/>
            <person name="Perteguer M.J."/>
        </authorList>
    </citation>
    <scope>NUCLEOTIDE SEQUENCE [LARGE SCALE GENOMIC DNA]</scope>
    <source>
        <strain evidence="10">AL3</strain>
        <tissue evidence="10">Liver</tissue>
    </source>
</reference>
<comment type="subcellular location">
    <subcellularLocation>
        <location evidence="1 8">Secreted</location>
    </subcellularLocation>
</comment>
<feature type="disulfide bond" evidence="6">
    <location>
        <begin position="109"/>
        <end position="122"/>
    </location>
</feature>
<keyword evidence="8" id="KW-0378">Hydrolase</keyword>
<feature type="disulfide bond" evidence="6">
    <location>
        <begin position="76"/>
        <end position="124"/>
    </location>
</feature>
<dbReference type="InterPro" id="IPR036444">
    <property type="entry name" value="PLipase_A2_dom_sf"/>
</dbReference>
<feature type="disulfide bond" evidence="6">
    <location>
        <begin position="86"/>
        <end position="117"/>
    </location>
</feature>
<dbReference type="InterPro" id="IPR033112">
    <property type="entry name" value="PLA2_Asp_AS"/>
</dbReference>
<evidence type="ECO:0000313" key="10">
    <source>
        <dbReference type="EMBL" id="MFH4975659.1"/>
    </source>
</evidence>
<evidence type="ECO:0000256" key="1">
    <source>
        <dbReference type="ARBA" id="ARBA00004613"/>
    </source>
</evidence>
<evidence type="ECO:0000256" key="3">
    <source>
        <dbReference type="ARBA" id="ARBA00023157"/>
    </source>
</evidence>
<evidence type="ECO:0000256" key="4">
    <source>
        <dbReference type="PIRSR" id="PIRSR601211-1"/>
    </source>
</evidence>
<feature type="disulfide bond" evidence="6">
    <location>
        <begin position="54"/>
        <end position="70"/>
    </location>
</feature>
<feature type="active site" evidence="4">
    <location>
        <position position="73"/>
    </location>
</feature>
<sequence length="147" mass="16747">MLLFLNCALLVLHLVSPISTRRNGSLSALWNLQEMTECVLHYSALVYNNYGCWCGPGGSGKPMDAIDRCCMHHDKCYDEAVNKHDCIDTAWEYLDDYSWECVNKEYAVCSDTPRSQCGADLCECDRTVVECWKDYQKPEIKPPCTSE</sequence>
<proteinExistence type="inferred from homology"/>
<keyword evidence="3 6" id="KW-1015">Disulfide bond</keyword>
<name>A0ABD6E6D6_9BILA</name>
<protein>
    <recommendedName>
        <fullName evidence="8">Phospholipase A2</fullName>
        <ecNumber evidence="8">3.1.1.4</ecNumber>
    </recommendedName>
</protein>
<dbReference type="GO" id="GO:0004623">
    <property type="term" value="F:phospholipase A2 activity"/>
    <property type="evidence" value="ECO:0007669"/>
    <property type="project" value="UniProtKB-EC"/>
</dbReference>
<keyword evidence="11" id="KW-1185">Reference proteome</keyword>
<keyword evidence="8" id="KW-0443">Lipid metabolism</keyword>
<feature type="chain" id="PRO_5044529168" description="Phospholipase A2" evidence="8">
    <location>
        <begin position="21"/>
        <end position="147"/>
    </location>
</feature>
<evidence type="ECO:0000259" key="9">
    <source>
        <dbReference type="SMART" id="SM00085"/>
    </source>
</evidence>
<evidence type="ECO:0000256" key="6">
    <source>
        <dbReference type="PIRSR" id="PIRSR601211-3"/>
    </source>
</evidence>
<evidence type="ECO:0000256" key="7">
    <source>
        <dbReference type="RuleBase" id="RU003654"/>
    </source>
</evidence>
<keyword evidence="8" id="KW-0732">Signal</keyword>
<comment type="cofactor">
    <cofactor evidence="5">
        <name>Ca(2+)</name>
        <dbReference type="ChEBI" id="CHEBI:29108"/>
    </cofactor>
    <text evidence="5">Binds 1 Ca(2+) ion per subunit.</text>
</comment>
<dbReference type="SMART" id="SM00085">
    <property type="entry name" value="PA2c"/>
    <property type="match status" value="1"/>
</dbReference>
<dbReference type="AlphaFoldDB" id="A0ABD6E6D6"/>
<dbReference type="GO" id="GO:0005576">
    <property type="term" value="C:extracellular region"/>
    <property type="evidence" value="ECO:0007669"/>
    <property type="project" value="UniProtKB-SubCell"/>
</dbReference>
<feature type="signal peptide" evidence="8">
    <location>
        <begin position="1"/>
        <end position="20"/>
    </location>
</feature>
<evidence type="ECO:0000256" key="5">
    <source>
        <dbReference type="PIRSR" id="PIRSR601211-2"/>
    </source>
</evidence>
<keyword evidence="5" id="KW-0479">Metal-binding</keyword>
<evidence type="ECO:0000313" key="11">
    <source>
        <dbReference type="Proteomes" id="UP001608902"/>
    </source>
</evidence>
<dbReference type="PROSITE" id="PS00119">
    <property type="entry name" value="PA2_ASP"/>
    <property type="match status" value="1"/>
</dbReference>
<dbReference type="PANTHER" id="PTHR11716:SF107">
    <property type="entry name" value="PHOSPHOLIPASE A2"/>
    <property type="match status" value="1"/>
</dbReference>
<keyword evidence="5 8" id="KW-0106">Calcium</keyword>
<accession>A0ABD6E6D6</accession>
<feature type="domain" description="Phospholipase A2-like central" evidence="9">
    <location>
        <begin position="28"/>
        <end position="145"/>
    </location>
</feature>
<comment type="caution">
    <text evidence="10">The sequence shown here is derived from an EMBL/GenBank/DDBJ whole genome shotgun (WGS) entry which is preliminary data.</text>
</comment>
<dbReference type="Gene3D" id="1.20.90.10">
    <property type="entry name" value="Phospholipase A2 domain"/>
    <property type="match status" value="1"/>
</dbReference>
<evidence type="ECO:0000256" key="2">
    <source>
        <dbReference type="ARBA" id="ARBA00022525"/>
    </source>
</evidence>
<comment type="similarity">
    <text evidence="7">Belongs to the phospholipase A2 family.</text>
</comment>
<feature type="active site" evidence="4">
    <location>
        <position position="125"/>
    </location>
</feature>
<dbReference type="InterPro" id="IPR016090">
    <property type="entry name" value="PLA2-like_dom"/>
</dbReference>
<dbReference type="PRINTS" id="PR00389">
    <property type="entry name" value="PHPHLIPASEA2"/>
</dbReference>
<feature type="binding site" evidence="5">
    <location>
        <position position="74"/>
    </location>
    <ligand>
        <name>Ca(2+)</name>
        <dbReference type="ChEBI" id="CHEBI:29108"/>
    </ligand>
</feature>
<dbReference type="PROSITE" id="PS00118">
    <property type="entry name" value="PA2_HIS"/>
    <property type="match status" value="1"/>
</dbReference>
<dbReference type="Pfam" id="PF00068">
    <property type="entry name" value="Phospholip_A2_1"/>
    <property type="match status" value="1"/>
</dbReference>